<feature type="repeat" description="PPR" evidence="2">
    <location>
        <begin position="260"/>
        <end position="294"/>
    </location>
</feature>
<dbReference type="AlphaFoldDB" id="A0AAW1Y9W1"/>
<dbReference type="Proteomes" id="UP001457282">
    <property type="component" value="Unassembled WGS sequence"/>
</dbReference>
<proteinExistence type="predicted"/>
<dbReference type="PANTHER" id="PTHR47926:SF490">
    <property type="entry name" value="REPEAT-LIKE SUPERFAMILY PROTEIN, PUTATIVE-RELATED"/>
    <property type="match status" value="1"/>
</dbReference>
<sequence>MTRVPQLNVTGTRVASLLANCSSITHINQIQTQLITQNLHSITTIASHFITACKSLGLLDLAHLHLLTQLRKPHVFSCNSLIRAFAHSHTSHIPLSIYTHMNKSSILPNNYTFPVLFKSLADARDFKQGQCLHTHVIKLGHLYDIYVHNSALGLYSSCGRMDLCRKVFDEMPQRDVVSWTVLITGLQYAGVVPNRVTMVNVLAACASFGALEMGVWIHDCIRRNGWELDVILGTSLIDMYGTCGKTQEALAVFDSMTEKNTFTWNALIKGLAVAKSGEEAVWWFKRMEQERISADEVALVQVLCACSHSGLVDIGRQIFISLRNGRYGFLPSVKHYACVIDLYARAGCLEDGIRCLREMPYEPTKAMLGSLLAAGKTHGDLELSEFAATKLVELEPGNSAYYVLLSNLYAEMGRWNDVEKVRGMMKQRDLRKDLGCSSTELEPFDQVDQLVAAE</sequence>
<dbReference type="InterPro" id="IPR046960">
    <property type="entry name" value="PPR_At4g14850-like_plant"/>
</dbReference>
<organism evidence="3 4">
    <name type="scientific">Rubus argutus</name>
    <name type="common">Southern blackberry</name>
    <dbReference type="NCBI Taxonomy" id="59490"/>
    <lineage>
        <taxon>Eukaryota</taxon>
        <taxon>Viridiplantae</taxon>
        <taxon>Streptophyta</taxon>
        <taxon>Embryophyta</taxon>
        <taxon>Tracheophyta</taxon>
        <taxon>Spermatophyta</taxon>
        <taxon>Magnoliopsida</taxon>
        <taxon>eudicotyledons</taxon>
        <taxon>Gunneridae</taxon>
        <taxon>Pentapetalae</taxon>
        <taxon>rosids</taxon>
        <taxon>fabids</taxon>
        <taxon>Rosales</taxon>
        <taxon>Rosaceae</taxon>
        <taxon>Rosoideae</taxon>
        <taxon>Rosoideae incertae sedis</taxon>
        <taxon>Rubus</taxon>
    </lineage>
</organism>
<evidence type="ECO:0000256" key="2">
    <source>
        <dbReference type="PROSITE-ProRule" id="PRU00708"/>
    </source>
</evidence>
<evidence type="ECO:0008006" key="5">
    <source>
        <dbReference type="Google" id="ProtNLM"/>
    </source>
</evidence>
<keyword evidence="4" id="KW-1185">Reference proteome</keyword>
<name>A0AAW1Y9W1_RUBAR</name>
<dbReference type="EMBL" id="JBEDUW010000002">
    <property type="protein sequence ID" value="KAK9945546.1"/>
    <property type="molecule type" value="Genomic_DNA"/>
</dbReference>
<reference evidence="3 4" key="1">
    <citation type="journal article" date="2023" name="G3 (Bethesda)">
        <title>A chromosome-length genome assembly and annotation of blackberry (Rubus argutus, cv. 'Hillquist').</title>
        <authorList>
            <person name="Bruna T."/>
            <person name="Aryal R."/>
            <person name="Dudchenko O."/>
            <person name="Sargent D.J."/>
            <person name="Mead D."/>
            <person name="Buti M."/>
            <person name="Cavallini A."/>
            <person name="Hytonen T."/>
            <person name="Andres J."/>
            <person name="Pham M."/>
            <person name="Weisz D."/>
            <person name="Mascagni F."/>
            <person name="Usai G."/>
            <person name="Natali L."/>
            <person name="Bassil N."/>
            <person name="Fernandez G.E."/>
            <person name="Lomsadze A."/>
            <person name="Armour M."/>
            <person name="Olukolu B."/>
            <person name="Poorten T."/>
            <person name="Britton C."/>
            <person name="Davik J."/>
            <person name="Ashrafi H."/>
            <person name="Aiden E.L."/>
            <person name="Borodovsky M."/>
            <person name="Worthington M."/>
        </authorList>
    </citation>
    <scope>NUCLEOTIDE SEQUENCE [LARGE SCALE GENOMIC DNA]</scope>
    <source>
        <strain evidence="3">PI 553951</strain>
    </source>
</reference>
<evidence type="ECO:0000256" key="1">
    <source>
        <dbReference type="ARBA" id="ARBA00022737"/>
    </source>
</evidence>
<accession>A0AAW1Y9W1</accession>
<evidence type="ECO:0000313" key="3">
    <source>
        <dbReference type="EMBL" id="KAK9945546.1"/>
    </source>
</evidence>
<dbReference type="Pfam" id="PF13812">
    <property type="entry name" value="PPR_3"/>
    <property type="match status" value="1"/>
</dbReference>
<dbReference type="PANTHER" id="PTHR47926">
    <property type="entry name" value="PENTATRICOPEPTIDE REPEAT-CONTAINING PROTEIN"/>
    <property type="match status" value="1"/>
</dbReference>
<feature type="repeat" description="PPR" evidence="2">
    <location>
        <begin position="144"/>
        <end position="178"/>
    </location>
</feature>
<protein>
    <recommendedName>
        <fullName evidence="5">Pentatricopeptide repeat-containing protein</fullName>
    </recommendedName>
</protein>
<gene>
    <name evidence="3" type="ORF">M0R45_011056</name>
</gene>
<dbReference type="PROSITE" id="PS51375">
    <property type="entry name" value="PPR"/>
    <property type="match status" value="2"/>
</dbReference>
<dbReference type="InterPro" id="IPR046848">
    <property type="entry name" value="E_motif"/>
</dbReference>
<dbReference type="Pfam" id="PF20431">
    <property type="entry name" value="E_motif"/>
    <property type="match status" value="1"/>
</dbReference>
<dbReference type="Pfam" id="PF01535">
    <property type="entry name" value="PPR"/>
    <property type="match status" value="4"/>
</dbReference>
<comment type="caution">
    <text evidence="3">The sequence shown here is derived from an EMBL/GenBank/DDBJ whole genome shotgun (WGS) entry which is preliminary data.</text>
</comment>
<keyword evidence="1" id="KW-0677">Repeat</keyword>
<dbReference type="Gene3D" id="1.25.40.10">
    <property type="entry name" value="Tetratricopeptide repeat domain"/>
    <property type="match status" value="4"/>
</dbReference>
<dbReference type="NCBIfam" id="TIGR00756">
    <property type="entry name" value="PPR"/>
    <property type="match status" value="2"/>
</dbReference>
<dbReference type="InterPro" id="IPR002885">
    <property type="entry name" value="PPR_rpt"/>
</dbReference>
<dbReference type="GO" id="GO:0009451">
    <property type="term" value="P:RNA modification"/>
    <property type="evidence" value="ECO:0007669"/>
    <property type="project" value="InterPro"/>
</dbReference>
<dbReference type="InterPro" id="IPR011990">
    <property type="entry name" value="TPR-like_helical_dom_sf"/>
</dbReference>
<evidence type="ECO:0000313" key="4">
    <source>
        <dbReference type="Proteomes" id="UP001457282"/>
    </source>
</evidence>
<dbReference type="GO" id="GO:0003723">
    <property type="term" value="F:RNA binding"/>
    <property type="evidence" value="ECO:0007669"/>
    <property type="project" value="InterPro"/>
</dbReference>
<dbReference type="FunFam" id="1.25.40.10:FF:000090">
    <property type="entry name" value="Pentatricopeptide repeat-containing protein, chloroplastic"/>
    <property type="match status" value="1"/>
</dbReference>